<dbReference type="EMBL" id="JAHLQI010000001">
    <property type="protein sequence ID" value="MBU5489432.1"/>
    <property type="molecule type" value="Genomic_DNA"/>
</dbReference>
<keyword evidence="1" id="KW-1133">Transmembrane helix</keyword>
<evidence type="ECO:0000313" key="3">
    <source>
        <dbReference type="Proteomes" id="UP000783588"/>
    </source>
</evidence>
<evidence type="ECO:0000256" key="1">
    <source>
        <dbReference type="SAM" id="Phobius"/>
    </source>
</evidence>
<feature type="transmembrane region" description="Helical" evidence="1">
    <location>
        <begin position="6"/>
        <end position="24"/>
    </location>
</feature>
<comment type="caution">
    <text evidence="2">The sequence shown here is derived from an EMBL/GenBank/DDBJ whole genome shotgun (WGS) entry which is preliminary data.</text>
</comment>
<keyword evidence="3" id="KW-1185">Reference proteome</keyword>
<organism evidence="2 3">
    <name type="scientific">Butyricicoccus intestinisimiae</name>
    <dbReference type="NCBI Taxonomy" id="2841509"/>
    <lineage>
        <taxon>Bacteria</taxon>
        <taxon>Bacillati</taxon>
        <taxon>Bacillota</taxon>
        <taxon>Clostridia</taxon>
        <taxon>Eubacteriales</taxon>
        <taxon>Butyricicoccaceae</taxon>
        <taxon>Butyricicoccus</taxon>
    </lineage>
</organism>
<gene>
    <name evidence="2" type="primary">spoIIIAC</name>
    <name evidence="2" type="ORF">KQI75_02115</name>
</gene>
<dbReference type="Proteomes" id="UP000783588">
    <property type="component" value="Unassembled WGS sequence"/>
</dbReference>
<reference evidence="2 3" key="1">
    <citation type="submission" date="2021-06" db="EMBL/GenBank/DDBJ databases">
        <authorList>
            <person name="Sun Q."/>
            <person name="Li D."/>
        </authorList>
    </citation>
    <scope>NUCLEOTIDE SEQUENCE [LARGE SCALE GENOMIC DNA]</scope>
    <source>
        <strain evidence="2 3">MSJd-7</strain>
    </source>
</reference>
<keyword evidence="1" id="KW-0812">Transmembrane</keyword>
<sequence>MEVDLIFKIAAVGILVAVLNQLLVRSGREEQAMMTTLAGLIVVMMLIVQKISELFALIQHVFDF</sequence>
<name>A0ABS6EPC5_9FIRM</name>
<dbReference type="NCBIfam" id="TIGR02848">
    <property type="entry name" value="spore_III_AC"/>
    <property type="match status" value="1"/>
</dbReference>
<dbReference type="RefSeq" id="WP_216469026.1">
    <property type="nucleotide sequence ID" value="NZ_JAHLQI010000001.1"/>
</dbReference>
<evidence type="ECO:0000313" key="2">
    <source>
        <dbReference type="EMBL" id="MBU5489432.1"/>
    </source>
</evidence>
<dbReference type="Pfam" id="PF06686">
    <property type="entry name" value="SpoIIIAC"/>
    <property type="match status" value="1"/>
</dbReference>
<dbReference type="InterPro" id="IPR009570">
    <property type="entry name" value="Spore_III_AC"/>
</dbReference>
<feature type="transmembrane region" description="Helical" evidence="1">
    <location>
        <begin position="36"/>
        <end position="58"/>
    </location>
</feature>
<keyword evidence="1" id="KW-0472">Membrane</keyword>
<protein>
    <submittedName>
        <fullName evidence="2">Stage III sporulation protein AC</fullName>
    </submittedName>
</protein>
<proteinExistence type="predicted"/>
<accession>A0ABS6EPC5</accession>
<dbReference type="InterPro" id="IPR025664">
    <property type="entry name" value="Spore_III_AC/AD"/>
</dbReference>